<dbReference type="InterPro" id="IPR036186">
    <property type="entry name" value="Serpin_sf"/>
</dbReference>
<proteinExistence type="inferred from homology"/>
<dbReference type="Proteomes" id="UP000887565">
    <property type="component" value="Unplaced"/>
</dbReference>
<evidence type="ECO:0000313" key="3">
    <source>
        <dbReference type="Proteomes" id="UP000887565"/>
    </source>
</evidence>
<dbReference type="Gene3D" id="3.30.497.10">
    <property type="entry name" value="Antithrombin, subunit I, domain 2"/>
    <property type="match status" value="1"/>
</dbReference>
<evidence type="ECO:0000313" key="4">
    <source>
        <dbReference type="WBParaSite" id="nRc.2.0.1.t02837-RA"/>
    </source>
</evidence>
<accession>A0A915HNA6</accession>
<dbReference type="InterPro" id="IPR042178">
    <property type="entry name" value="Serpin_sf_1"/>
</dbReference>
<dbReference type="PANTHER" id="PTHR11461">
    <property type="entry name" value="SERINE PROTEASE INHIBITOR, SERPIN"/>
    <property type="match status" value="1"/>
</dbReference>
<sequence length="163" mass="18313">MISAANFVGLWSDQFLTSKTKNQAFNITAQTRINLDMMSRMDDKGWFEDNDVQILELDFNGGGGKASLILLLPQQRNGLQDLILNKMTGSKLNDWINSTHVTNVWMEIPRFNVVNSFEIDDQLIGIGVKIFFDENQTFSGIKAATNQKPKVSGFYHGACMEVS</sequence>
<dbReference type="InterPro" id="IPR000215">
    <property type="entry name" value="Serpin_fam"/>
</dbReference>
<dbReference type="GO" id="GO:0005615">
    <property type="term" value="C:extracellular space"/>
    <property type="evidence" value="ECO:0007669"/>
    <property type="project" value="InterPro"/>
</dbReference>
<dbReference type="InterPro" id="IPR023796">
    <property type="entry name" value="Serpin_dom"/>
</dbReference>
<evidence type="ECO:0000259" key="2">
    <source>
        <dbReference type="Pfam" id="PF00079"/>
    </source>
</evidence>
<keyword evidence="3" id="KW-1185">Reference proteome</keyword>
<dbReference type="AlphaFoldDB" id="A0A915HNA6"/>
<evidence type="ECO:0000256" key="1">
    <source>
        <dbReference type="ARBA" id="ARBA00009500"/>
    </source>
</evidence>
<feature type="domain" description="Serpin" evidence="2">
    <location>
        <begin position="2"/>
        <end position="162"/>
    </location>
</feature>
<dbReference type="WBParaSite" id="nRc.2.0.1.t02837-RA">
    <property type="protein sequence ID" value="nRc.2.0.1.t02837-RA"/>
    <property type="gene ID" value="nRc.2.0.1.g02837"/>
</dbReference>
<dbReference type="GO" id="GO:0004867">
    <property type="term" value="F:serine-type endopeptidase inhibitor activity"/>
    <property type="evidence" value="ECO:0007669"/>
    <property type="project" value="InterPro"/>
</dbReference>
<dbReference type="Gene3D" id="2.30.39.10">
    <property type="entry name" value="Alpha-1-antitrypsin, domain 1"/>
    <property type="match status" value="1"/>
</dbReference>
<organism evidence="3 4">
    <name type="scientific">Romanomermis culicivorax</name>
    <name type="common">Nematode worm</name>
    <dbReference type="NCBI Taxonomy" id="13658"/>
    <lineage>
        <taxon>Eukaryota</taxon>
        <taxon>Metazoa</taxon>
        <taxon>Ecdysozoa</taxon>
        <taxon>Nematoda</taxon>
        <taxon>Enoplea</taxon>
        <taxon>Dorylaimia</taxon>
        <taxon>Mermithida</taxon>
        <taxon>Mermithoidea</taxon>
        <taxon>Mermithidae</taxon>
        <taxon>Romanomermis</taxon>
    </lineage>
</organism>
<protein>
    <submittedName>
        <fullName evidence="4">Serpin domain-containing protein</fullName>
    </submittedName>
</protein>
<dbReference type="Pfam" id="PF00079">
    <property type="entry name" value="Serpin"/>
    <property type="match status" value="1"/>
</dbReference>
<dbReference type="SUPFAM" id="SSF56574">
    <property type="entry name" value="Serpins"/>
    <property type="match status" value="1"/>
</dbReference>
<dbReference type="InterPro" id="IPR042185">
    <property type="entry name" value="Serpin_sf_2"/>
</dbReference>
<dbReference type="PANTHER" id="PTHR11461:SF211">
    <property type="entry name" value="GH10112P-RELATED"/>
    <property type="match status" value="1"/>
</dbReference>
<name>A0A915HNA6_ROMCU</name>
<comment type="similarity">
    <text evidence="1">Belongs to the serpin family.</text>
</comment>
<reference evidence="4" key="1">
    <citation type="submission" date="2022-11" db="UniProtKB">
        <authorList>
            <consortium name="WormBaseParasite"/>
        </authorList>
    </citation>
    <scope>IDENTIFICATION</scope>
</reference>